<dbReference type="InterPro" id="IPR036388">
    <property type="entry name" value="WH-like_DNA-bd_sf"/>
</dbReference>
<dbReference type="Proteomes" id="UP001150538">
    <property type="component" value="Unassembled WGS sequence"/>
</dbReference>
<dbReference type="SMART" id="SM00415">
    <property type="entry name" value="HSF"/>
    <property type="match status" value="1"/>
</dbReference>
<evidence type="ECO:0000256" key="6">
    <source>
        <dbReference type="SAM" id="MobiDB-lite"/>
    </source>
</evidence>
<protein>
    <recommendedName>
        <fullName evidence="7">HSF-type DNA-binding domain-containing protein</fullName>
    </recommendedName>
</protein>
<dbReference type="InterPro" id="IPR036390">
    <property type="entry name" value="WH_DNA-bd_sf"/>
</dbReference>
<dbReference type="GO" id="GO:0005634">
    <property type="term" value="C:nucleus"/>
    <property type="evidence" value="ECO:0007669"/>
    <property type="project" value="UniProtKB-SubCell"/>
</dbReference>
<dbReference type="InterPro" id="IPR000232">
    <property type="entry name" value="HSF_DNA-bd"/>
</dbReference>
<comment type="subcellular location">
    <subcellularLocation>
        <location evidence="1">Nucleus</location>
    </subcellularLocation>
</comment>
<feature type="region of interest" description="Disordered" evidence="6">
    <location>
        <begin position="547"/>
        <end position="589"/>
    </location>
</feature>
<accession>A0A9W8DW04</accession>
<dbReference type="PRINTS" id="PR00056">
    <property type="entry name" value="HSFDOMAIN"/>
</dbReference>
<dbReference type="Gene3D" id="1.10.10.10">
    <property type="entry name" value="Winged helix-like DNA-binding domain superfamily/Winged helix DNA-binding domain"/>
    <property type="match status" value="1"/>
</dbReference>
<dbReference type="PANTHER" id="PTHR10015:SF427">
    <property type="entry name" value="HEAT SHOCK FACTOR PROTEIN"/>
    <property type="match status" value="1"/>
</dbReference>
<evidence type="ECO:0000313" key="8">
    <source>
        <dbReference type="EMBL" id="KAJ1920563.1"/>
    </source>
</evidence>
<evidence type="ECO:0000256" key="1">
    <source>
        <dbReference type="ARBA" id="ARBA00004123"/>
    </source>
</evidence>
<reference evidence="8" key="1">
    <citation type="submission" date="2022-07" db="EMBL/GenBank/DDBJ databases">
        <title>Phylogenomic reconstructions and comparative analyses of Kickxellomycotina fungi.</title>
        <authorList>
            <person name="Reynolds N.K."/>
            <person name="Stajich J.E."/>
            <person name="Barry K."/>
            <person name="Grigoriev I.V."/>
            <person name="Crous P."/>
            <person name="Smith M.E."/>
        </authorList>
    </citation>
    <scope>NUCLEOTIDE SEQUENCE</scope>
    <source>
        <strain evidence="8">NBRC 100468</strain>
    </source>
</reference>
<gene>
    <name evidence="8" type="ORF">H4219_001263</name>
</gene>
<name>A0A9W8DW04_9FUNG</name>
<comment type="similarity">
    <text evidence="2 5">Belongs to the HSF family.</text>
</comment>
<dbReference type="Pfam" id="PF00447">
    <property type="entry name" value="HSF_DNA-bind"/>
    <property type="match status" value="1"/>
</dbReference>
<organism evidence="8 9">
    <name type="scientific">Mycoemilia scoparia</name>
    <dbReference type="NCBI Taxonomy" id="417184"/>
    <lineage>
        <taxon>Eukaryota</taxon>
        <taxon>Fungi</taxon>
        <taxon>Fungi incertae sedis</taxon>
        <taxon>Zoopagomycota</taxon>
        <taxon>Kickxellomycotina</taxon>
        <taxon>Kickxellomycetes</taxon>
        <taxon>Kickxellales</taxon>
        <taxon>Kickxellaceae</taxon>
        <taxon>Mycoemilia</taxon>
    </lineage>
</organism>
<feature type="region of interest" description="Disordered" evidence="6">
    <location>
        <begin position="326"/>
        <end position="345"/>
    </location>
</feature>
<comment type="caution">
    <text evidence="8">The sequence shown here is derived from an EMBL/GenBank/DDBJ whole genome shotgun (WGS) entry which is preliminary data.</text>
</comment>
<keyword evidence="4" id="KW-0539">Nucleus</keyword>
<feature type="domain" description="HSF-type DNA-binding" evidence="7">
    <location>
        <begin position="6"/>
        <end position="105"/>
    </location>
</feature>
<evidence type="ECO:0000256" key="3">
    <source>
        <dbReference type="ARBA" id="ARBA00023125"/>
    </source>
</evidence>
<evidence type="ECO:0000313" key="9">
    <source>
        <dbReference type="Proteomes" id="UP001150538"/>
    </source>
</evidence>
<dbReference type="EMBL" id="JANBPU010000012">
    <property type="protein sequence ID" value="KAJ1920563.1"/>
    <property type="molecule type" value="Genomic_DNA"/>
</dbReference>
<proteinExistence type="inferred from homology"/>
<dbReference type="AlphaFoldDB" id="A0A9W8DW04"/>
<dbReference type="OrthoDB" id="6418155at2759"/>
<dbReference type="PANTHER" id="PTHR10015">
    <property type="entry name" value="HEAT SHOCK TRANSCRIPTION FACTOR"/>
    <property type="match status" value="1"/>
</dbReference>
<dbReference type="SUPFAM" id="SSF46785">
    <property type="entry name" value="Winged helix' DNA-binding domain"/>
    <property type="match status" value="1"/>
</dbReference>
<keyword evidence="9" id="KW-1185">Reference proteome</keyword>
<dbReference type="GO" id="GO:0043565">
    <property type="term" value="F:sequence-specific DNA binding"/>
    <property type="evidence" value="ECO:0007669"/>
    <property type="project" value="InterPro"/>
</dbReference>
<evidence type="ECO:0000256" key="5">
    <source>
        <dbReference type="RuleBase" id="RU004020"/>
    </source>
</evidence>
<evidence type="ECO:0000256" key="4">
    <source>
        <dbReference type="ARBA" id="ARBA00023242"/>
    </source>
</evidence>
<keyword evidence="3" id="KW-0238">DNA-binding</keyword>
<dbReference type="GO" id="GO:0003700">
    <property type="term" value="F:DNA-binding transcription factor activity"/>
    <property type="evidence" value="ECO:0007669"/>
    <property type="project" value="InterPro"/>
</dbReference>
<evidence type="ECO:0000259" key="7">
    <source>
        <dbReference type="SMART" id="SM00415"/>
    </source>
</evidence>
<sequence>MDKKRGTQPFLIKLHNILEEREHEYAIRWSAKGEVEFTDVNKFVQILPHYFNTHKFASFTRQFHIYGFSRQTDGRKDRTHRNYCRFSHPYFLPNRPDLLCHITRQVSTPTKPDGFDDSASSGIHGQDWQFISRQGGLEDSEWNAHQPSFGMPANALMHRPPSIVPPMHSAVIPSLPTGTSVDASISTPPATATSAYHRADNYNINQAIKVLGDTLPQLDPEGLGYLQARLEQILQSISSQLNNMSSTCNFSPSISKSTSLNPPHTASSDNFGFSGNENAALSVNCSAASSGTCVSGLTVPIQSSFSVDYNIGVPSLPQSSAANYGASYASTRSDPGDISHSSTPVHQGKYENIHQEKTSITLSSPPHMHRSKLSVIDELCAKGSSENGLATLTSQNTNISNAIPNKLPQSSLPTPPTTASAPTFVSEPMVISSGSGNYMTTSSSVNMPTSETSISLGMPSISLQGSSNSGSGKLTIDPSAINSMDLYSPSSMNSAGPLSAPPNSAVVTSMGSSNIGINGTTADSLSNFFNCYNQATNISPSGNGFMGQGQNSASTNGGTYQLTQPLSPTSSRMSSNRHQNVASSMDSNGLQTSTMDLGVGGMDLVNGFSASINNPALTVGQNSIV</sequence>
<evidence type="ECO:0000256" key="2">
    <source>
        <dbReference type="ARBA" id="ARBA00006403"/>
    </source>
</evidence>